<proteinExistence type="predicted"/>
<feature type="signal peptide" evidence="1">
    <location>
        <begin position="1"/>
        <end position="28"/>
    </location>
</feature>
<dbReference type="RefSeq" id="WP_408336544.1">
    <property type="nucleotide sequence ID" value="NZ_JAQQFH010000088.1"/>
</dbReference>
<protein>
    <submittedName>
        <fullName evidence="2">Uncharacterized protein</fullName>
    </submittedName>
</protein>
<comment type="caution">
    <text evidence="2">The sequence shown here is derived from an EMBL/GenBank/DDBJ whole genome shotgun (WGS) entry which is preliminary data.</text>
</comment>
<feature type="chain" id="PRO_5047110628" evidence="1">
    <location>
        <begin position="29"/>
        <end position="183"/>
    </location>
</feature>
<gene>
    <name evidence="2" type="ORF">PQR66_39915</name>
</gene>
<keyword evidence="3" id="KW-1185">Reference proteome</keyword>
<organism evidence="2 3">
    <name type="scientific">Paraburkholderia agricolaris</name>
    <dbReference type="NCBI Taxonomy" id="2152888"/>
    <lineage>
        <taxon>Bacteria</taxon>
        <taxon>Pseudomonadati</taxon>
        <taxon>Pseudomonadota</taxon>
        <taxon>Betaproteobacteria</taxon>
        <taxon>Burkholderiales</taxon>
        <taxon>Burkholderiaceae</taxon>
        <taxon>Paraburkholderia</taxon>
    </lineage>
</organism>
<evidence type="ECO:0000256" key="1">
    <source>
        <dbReference type="SAM" id="SignalP"/>
    </source>
</evidence>
<keyword evidence="1" id="KW-0732">Signal</keyword>
<accession>A0ABW9A2H1</accession>
<reference evidence="2 3" key="1">
    <citation type="journal article" date="2024" name="Chem. Sci.">
        <title>Discovery of megapolipeptins by genome mining of a Burkholderiales bacteria collection.</title>
        <authorList>
            <person name="Paulo B.S."/>
            <person name="Recchia M.J.J."/>
            <person name="Lee S."/>
            <person name="Fergusson C.H."/>
            <person name="Romanowski S.B."/>
            <person name="Hernandez A."/>
            <person name="Krull N."/>
            <person name="Liu D.Y."/>
            <person name="Cavanagh H."/>
            <person name="Bos A."/>
            <person name="Gray C.A."/>
            <person name="Murphy B.T."/>
            <person name="Linington R.G."/>
            <person name="Eustaquio A.S."/>
        </authorList>
    </citation>
    <scope>NUCLEOTIDE SEQUENCE [LARGE SCALE GENOMIC DNA]</scope>
    <source>
        <strain evidence="2 3">RL16-012-BIC-B</strain>
    </source>
</reference>
<sequence length="183" mass="19504">MIHRSPIMQFRFVLALAVVVGGVSSLTACSDKSAPNEENFIAAVNQNLASSPQRCVAAVSWPASAEPTDHGNPYAFYDAGVGFVGAGLATVKEAGPNASTNFRKTAIFSLTDKGKKILVREPFQPYPNGSGANRKAGGEVTYMKDNLSSGQDRIPYGGRSGLLETEFPEIELTLANAMRQFDT</sequence>
<dbReference type="EMBL" id="JAQQFN010000077">
    <property type="protein sequence ID" value="MFL9889238.1"/>
    <property type="molecule type" value="Genomic_DNA"/>
</dbReference>
<dbReference type="Proteomes" id="UP001629249">
    <property type="component" value="Unassembled WGS sequence"/>
</dbReference>
<dbReference type="PROSITE" id="PS51257">
    <property type="entry name" value="PROKAR_LIPOPROTEIN"/>
    <property type="match status" value="1"/>
</dbReference>
<evidence type="ECO:0000313" key="2">
    <source>
        <dbReference type="EMBL" id="MFL9889238.1"/>
    </source>
</evidence>
<name>A0ABW9A2H1_9BURK</name>
<evidence type="ECO:0000313" key="3">
    <source>
        <dbReference type="Proteomes" id="UP001629249"/>
    </source>
</evidence>